<evidence type="ECO:0000313" key="2">
    <source>
        <dbReference type="Proteomes" id="UP001357223"/>
    </source>
</evidence>
<reference evidence="1 2" key="1">
    <citation type="submission" date="2023-10" db="EMBL/GenBank/DDBJ databases">
        <title>Niallia locisalis sp.nov. isolated from a salt pond sample.</title>
        <authorList>
            <person name="Li X.-J."/>
            <person name="Dong L."/>
        </authorList>
    </citation>
    <scope>NUCLEOTIDE SEQUENCE [LARGE SCALE GENOMIC DNA]</scope>
    <source>
        <strain evidence="1 2">DSM 29761</strain>
    </source>
</reference>
<keyword evidence="2" id="KW-1185">Reference proteome</keyword>
<organism evidence="1 2">
    <name type="scientific">Niallia oryzisoli</name>
    <dbReference type="NCBI Taxonomy" id="1737571"/>
    <lineage>
        <taxon>Bacteria</taxon>
        <taxon>Bacillati</taxon>
        <taxon>Bacillota</taxon>
        <taxon>Bacilli</taxon>
        <taxon>Bacillales</taxon>
        <taxon>Bacillaceae</taxon>
        <taxon>Niallia</taxon>
    </lineage>
</organism>
<proteinExistence type="predicted"/>
<accession>A0ABZ2CBL6</accession>
<gene>
    <name evidence="1" type="ORF">R4Z09_24825</name>
</gene>
<name>A0ABZ2CBL6_9BACI</name>
<dbReference type="SUPFAM" id="SSF55486">
    <property type="entry name" value="Metalloproteases ('zincins'), catalytic domain"/>
    <property type="match status" value="1"/>
</dbReference>
<evidence type="ECO:0008006" key="3">
    <source>
        <dbReference type="Google" id="ProtNLM"/>
    </source>
</evidence>
<protein>
    <recommendedName>
        <fullName evidence="3">Peptidase M10 metallopeptidase domain-containing protein</fullName>
    </recommendedName>
</protein>
<dbReference type="Proteomes" id="UP001357223">
    <property type="component" value="Chromosome"/>
</dbReference>
<evidence type="ECO:0000313" key="1">
    <source>
        <dbReference type="EMBL" id="WVX80438.1"/>
    </source>
</evidence>
<dbReference type="EMBL" id="CP137640">
    <property type="protein sequence ID" value="WVX80438.1"/>
    <property type="molecule type" value="Genomic_DNA"/>
</dbReference>
<sequence length="261" mass="28972">MDPLCVDLWVVIAGGNVSNNRIQRDIEAANEVWKTCRIHFSLKGILTIRSVNVEKFVGNGVFTSSNPPEILNMLSIRPLYPGRYKIVIYYVDGKRFSDGANGVSPYPLPLTEGGPRPSIILTNDAHPDVTFTRFVLAHELGHTLFLNPNNLTLTNPSTTATPDGFHDNDPNNLMFVGGVGSNPTINKEQCEKARLSVFARRCWVIPIPIHIFPPFGPVPPWPPPGPPPPGPPMMLHMFYGVENPCFGSSMTWNQQYWNKLG</sequence>
<dbReference type="RefSeq" id="WP_338449369.1">
    <property type="nucleotide sequence ID" value="NZ_CP137640.1"/>
</dbReference>